<dbReference type="AlphaFoldDB" id="X6LKV0"/>
<dbReference type="Proteomes" id="UP000023152">
    <property type="component" value="Unassembled WGS sequence"/>
</dbReference>
<proteinExistence type="predicted"/>
<comment type="caution">
    <text evidence="1">The sequence shown here is derived from an EMBL/GenBank/DDBJ whole genome shotgun (WGS) entry which is preliminary data.</text>
</comment>
<evidence type="ECO:0000313" key="1">
    <source>
        <dbReference type="EMBL" id="ETO01340.1"/>
    </source>
</evidence>
<name>X6LKV0_RETFI</name>
<dbReference type="EMBL" id="ASPP01038556">
    <property type="protein sequence ID" value="ETO01340.1"/>
    <property type="molecule type" value="Genomic_DNA"/>
</dbReference>
<evidence type="ECO:0000313" key="2">
    <source>
        <dbReference type="Proteomes" id="UP000023152"/>
    </source>
</evidence>
<organism evidence="1 2">
    <name type="scientific">Reticulomyxa filosa</name>
    <dbReference type="NCBI Taxonomy" id="46433"/>
    <lineage>
        <taxon>Eukaryota</taxon>
        <taxon>Sar</taxon>
        <taxon>Rhizaria</taxon>
        <taxon>Retaria</taxon>
        <taxon>Foraminifera</taxon>
        <taxon>Monothalamids</taxon>
        <taxon>Reticulomyxidae</taxon>
        <taxon>Reticulomyxa</taxon>
    </lineage>
</organism>
<sequence length="202" mass="22744">MMQLVYTCVYVFVHENQLCDVAHTMQQSKKDRHSKRHLQKKTIGLGIWTSLEGQSYLEKYFCTHVDSSGANGMQTPQSILEGRDNGRILPIATNIDWAVGLLLPIDLVAILAMKKGIPFWNTKVLIEDVALLTQVLEHSLQICDLLTTKRKAVAMNRSELSPDCIQHTIPSFQDTHHLKHRSGPSLPASFLNPDAPEFVPNF</sequence>
<protein>
    <submittedName>
        <fullName evidence="1">Uncharacterized protein</fullName>
    </submittedName>
</protein>
<accession>X6LKV0</accession>
<keyword evidence="2" id="KW-1185">Reference proteome</keyword>
<reference evidence="1 2" key="1">
    <citation type="journal article" date="2013" name="Curr. Biol.">
        <title>The Genome of the Foraminiferan Reticulomyxa filosa.</title>
        <authorList>
            <person name="Glockner G."/>
            <person name="Hulsmann N."/>
            <person name="Schleicher M."/>
            <person name="Noegel A.A."/>
            <person name="Eichinger L."/>
            <person name="Gallinger C."/>
            <person name="Pawlowski J."/>
            <person name="Sierra R."/>
            <person name="Euteneuer U."/>
            <person name="Pillet L."/>
            <person name="Moustafa A."/>
            <person name="Platzer M."/>
            <person name="Groth M."/>
            <person name="Szafranski K."/>
            <person name="Schliwa M."/>
        </authorList>
    </citation>
    <scope>NUCLEOTIDE SEQUENCE [LARGE SCALE GENOMIC DNA]</scope>
</reference>
<gene>
    <name evidence="1" type="ORF">RFI_36100</name>
</gene>